<organism evidence="2 3">
    <name type="scientific">Candidatus Alectryocaccomicrobium excrementavium</name>
    <dbReference type="NCBI Taxonomy" id="2840668"/>
    <lineage>
        <taxon>Bacteria</taxon>
        <taxon>Bacillati</taxon>
        <taxon>Bacillota</taxon>
        <taxon>Clostridia</taxon>
        <taxon>Candidatus Alectryocaccomicrobium</taxon>
    </lineage>
</organism>
<sequence>MMRSLKLVSFYAMRMRRVVPVVCAVMLVVMLGTLISLNALTEKVTQYDLEGAQLVAREVNANVNFGFDYIGAFTVLAWAIALAIATSERRLLASMGASNWEWLLSLVLYSAAQAVVFTLFSVLLGALGRSAMMLMGMEASTPWSAQLVFTGGRENFWQDCLYGAANMLRMCAGAALLAVVFKRWWKPILIVFGVGIITMVVLVIQVEVSSYATQIVYWIERFIRFLETSVLPALEAYYSNTTFGARLGREFLDALVLFALCYPATWHIKNA</sequence>
<feature type="transmembrane region" description="Helical" evidence="1">
    <location>
        <begin position="161"/>
        <end position="181"/>
    </location>
</feature>
<dbReference type="Proteomes" id="UP000824140">
    <property type="component" value="Unassembled WGS sequence"/>
</dbReference>
<feature type="transmembrane region" description="Helical" evidence="1">
    <location>
        <begin position="106"/>
        <end position="127"/>
    </location>
</feature>
<proteinExistence type="predicted"/>
<keyword evidence="1" id="KW-0472">Membrane</keyword>
<accession>A0A9D1K5P4</accession>
<evidence type="ECO:0000313" key="2">
    <source>
        <dbReference type="EMBL" id="HIS92230.1"/>
    </source>
</evidence>
<protein>
    <submittedName>
        <fullName evidence="2">Uncharacterized protein</fullName>
    </submittedName>
</protein>
<evidence type="ECO:0000313" key="3">
    <source>
        <dbReference type="Proteomes" id="UP000824140"/>
    </source>
</evidence>
<dbReference type="EMBL" id="DVJN01000089">
    <property type="protein sequence ID" value="HIS92230.1"/>
    <property type="molecule type" value="Genomic_DNA"/>
</dbReference>
<keyword evidence="1" id="KW-0812">Transmembrane</keyword>
<dbReference type="AlphaFoldDB" id="A0A9D1K5P4"/>
<feature type="transmembrane region" description="Helical" evidence="1">
    <location>
        <begin position="65"/>
        <end position="85"/>
    </location>
</feature>
<comment type="caution">
    <text evidence="2">The sequence shown here is derived from an EMBL/GenBank/DDBJ whole genome shotgun (WGS) entry which is preliminary data.</text>
</comment>
<reference evidence="2" key="2">
    <citation type="journal article" date="2021" name="PeerJ">
        <title>Extensive microbial diversity within the chicken gut microbiome revealed by metagenomics and culture.</title>
        <authorList>
            <person name="Gilroy R."/>
            <person name="Ravi A."/>
            <person name="Getino M."/>
            <person name="Pursley I."/>
            <person name="Horton D.L."/>
            <person name="Alikhan N.F."/>
            <person name="Baker D."/>
            <person name="Gharbi K."/>
            <person name="Hall N."/>
            <person name="Watson M."/>
            <person name="Adriaenssens E.M."/>
            <person name="Foster-Nyarko E."/>
            <person name="Jarju S."/>
            <person name="Secka A."/>
            <person name="Antonio M."/>
            <person name="Oren A."/>
            <person name="Chaudhuri R.R."/>
            <person name="La Ragione R."/>
            <person name="Hildebrand F."/>
            <person name="Pallen M.J."/>
        </authorList>
    </citation>
    <scope>NUCLEOTIDE SEQUENCE</scope>
    <source>
        <strain evidence="2">13766</strain>
    </source>
</reference>
<evidence type="ECO:0000256" key="1">
    <source>
        <dbReference type="SAM" id="Phobius"/>
    </source>
</evidence>
<gene>
    <name evidence="2" type="ORF">IAA84_04350</name>
</gene>
<feature type="transmembrane region" description="Helical" evidence="1">
    <location>
        <begin position="188"/>
        <end position="206"/>
    </location>
</feature>
<name>A0A9D1K5P4_9FIRM</name>
<reference evidence="2" key="1">
    <citation type="submission" date="2020-10" db="EMBL/GenBank/DDBJ databases">
        <authorList>
            <person name="Gilroy R."/>
        </authorList>
    </citation>
    <scope>NUCLEOTIDE SEQUENCE</scope>
    <source>
        <strain evidence="2">13766</strain>
    </source>
</reference>
<keyword evidence="1" id="KW-1133">Transmembrane helix</keyword>